<dbReference type="InterPro" id="IPR011989">
    <property type="entry name" value="ARM-like"/>
</dbReference>
<dbReference type="GO" id="GO:0043226">
    <property type="term" value="C:organelle"/>
    <property type="evidence" value="ECO:0007669"/>
    <property type="project" value="UniProtKB-ARBA"/>
</dbReference>
<feature type="region of interest" description="Disordered" evidence="6">
    <location>
        <begin position="1"/>
        <end position="49"/>
    </location>
</feature>
<keyword evidence="2" id="KW-0677">Repeat</keyword>
<dbReference type="Pfam" id="PF13499">
    <property type="entry name" value="EF-hand_7"/>
    <property type="match status" value="1"/>
</dbReference>
<dbReference type="EMBL" id="BRYA01000837">
    <property type="protein sequence ID" value="GMI33903.1"/>
    <property type="molecule type" value="Genomic_DNA"/>
</dbReference>
<dbReference type="SMART" id="SM00185">
    <property type="entry name" value="ARM"/>
    <property type="match status" value="5"/>
</dbReference>
<dbReference type="SUPFAM" id="SSF47473">
    <property type="entry name" value="EF-hand"/>
    <property type="match status" value="1"/>
</dbReference>
<feature type="domain" description="EF-hand" evidence="7">
    <location>
        <begin position="777"/>
        <end position="812"/>
    </location>
</feature>
<dbReference type="InterPro" id="IPR016024">
    <property type="entry name" value="ARM-type_fold"/>
</dbReference>
<dbReference type="PROSITE" id="PS50176">
    <property type="entry name" value="ARM_REPEAT"/>
    <property type="match status" value="2"/>
</dbReference>
<dbReference type="PANTHER" id="PTHR15599:SF1">
    <property type="entry name" value="RADIAL SPOKE HEAD 14 HOMOLOG"/>
    <property type="match status" value="1"/>
</dbReference>
<evidence type="ECO:0000313" key="8">
    <source>
        <dbReference type="EMBL" id="GMI33903.1"/>
    </source>
</evidence>
<dbReference type="SMART" id="SM00054">
    <property type="entry name" value="EFh"/>
    <property type="match status" value="2"/>
</dbReference>
<evidence type="ECO:0000256" key="3">
    <source>
        <dbReference type="ARBA" id="ARBA00022837"/>
    </source>
</evidence>
<dbReference type="Gene3D" id="1.10.238.10">
    <property type="entry name" value="EF-hand"/>
    <property type="match status" value="1"/>
</dbReference>
<name>A0A9W7L6J6_9STRA</name>
<evidence type="ECO:0000256" key="5">
    <source>
        <dbReference type="SAM" id="Coils"/>
    </source>
</evidence>
<evidence type="ECO:0000256" key="4">
    <source>
        <dbReference type="PROSITE-ProRule" id="PRU00259"/>
    </source>
</evidence>
<organism evidence="8 9">
    <name type="scientific">Triparma columacea</name>
    <dbReference type="NCBI Taxonomy" id="722753"/>
    <lineage>
        <taxon>Eukaryota</taxon>
        <taxon>Sar</taxon>
        <taxon>Stramenopiles</taxon>
        <taxon>Ochrophyta</taxon>
        <taxon>Bolidophyceae</taxon>
        <taxon>Parmales</taxon>
        <taxon>Triparmaceae</taxon>
        <taxon>Triparma</taxon>
    </lineage>
</organism>
<dbReference type="PROSITE" id="PS50222">
    <property type="entry name" value="EF_HAND_2"/>
    <property type="match status" value="2"/>
</dbReference>
<dbReference type="GO" id="GO:0005509">
    <property type="term" value="F:calcium ion binding"/>
    <property type="evidence" value="ECO:0007669"/>
    <property type="project" value="InterPro"/>
</dbReference>
<dbReference type="PANTHER" id="PTHR15599">
    <property type="entry name" value="RTDR1"/>
    <property type="match status" value="1"/>
</dbReference>
<evidence type="ECO:0000256" key="2">
    <source>
        <dbReference type="ARBA" id="ARBA00022737"/>
    </source>
</evidence>
<feature type="repeat" description="ARM" evidence="4">
    <location>
        <begin position="352"/>
        <end position="395"/>
    </location>
</feature>
<gene>
    <name evidence="8" type="ORF">TrCOL_g5246</name>
</gene>
<dbReference type="OrthoDB" id="26525at2759"/>
<evidence type="ECO:0000256" key="6">
    <source>
        <dbReference type="SAM" id="MobiDB-lite"/>
    </source>
</evidence>
<feature type="compositionally biased region" description="Polar residues" evidence="6">
    <location>
        <begin position="27"/>
        <end position="40"/>
    </location>
</feature>
<dbReference type="InterPro" id="IPR011992">
    <property type="entry name" value="EF-hand-dom_pair"/>
</dbReference>
<comment type="similarity">
    <text evidence="1">Belongs to the centrin family.</text>
</comment>
<feature type="coiled-coil region" evidence="5">
    <location>
        <begin position="169"/>
        <end position="228"/>
    </location>
</feature>
<dbReference type="InterPro" id="IPR042856">
    <property type="entry name" value="RSP14"/>
</dbReference>
<dbReference type="Gene3D" id="1.25.10.10">
    <property type="entry name" value="Leucine-rich Repeat Variant"/>
    <property type="match status" value="2"/>
</dbReference>
<dbReference type="SUPFAM" id="SSF48371">
    <property type="entry name" value="ARM repeat"/>
    <property type="match status" value="2"/>
</dbReference>
<evidence type="ECO:0000259" key="7">
    <source>
        <dbReference type="PROSITE" id="PS50222"/>
    </source>
</evidence>
<keyword evidence="5" id="KW-0175">Coiled coil</keyword>
<proteinExistence type="inferred from homology"/>
<protein>
    <recommendedName>
        <fullName evidence="7">EF-hand domain-containing protein</fullName>
    </recommendedName>
</protein>
<feature type="repeat" description="ARM" evidence="4">
    <location>
        <begin position="394"/>
        <end position="446"/>
    </location>
</feature>
<dbReference type="FunFam" id="1.10.238.10:FF:000178">
    <property type="entry name" value="Calmodulin-2 A"/>
    <property type="match status" value="1"/>
</dbReference>
<evidence type="ECO:0000256" key="1">
    <source>
        <dbReference type="ARBA" id="ARBA00005253"/>
    </source>
</evidence>
<reference evidence="9" key="1">
    <citation type="journal article" date="2023" name="Commun. Biol.">
        <title>Genome analysis of Parmales, the sister group of diatoms, reveals the evolutionary specialization of diatoms from phago-mixotrophs to photoautotrophs.</title>
        <authorList>
            <person name="Ban H."/>
            <person name="Sato S."/>
            <person name="Yoshikawa S."/>
            <person name="Yamada K."/>
            <person name="Nakamura Y."/>
            <person name="Ichinomiya M."/>
            <person name="Sato N."/>
            <person name="Blanc-Mathieu R."/>
            <person name="Endo H."/>
            <person name="Kuwata A."/>
            <person name="Ogata H."/>
        </authorList>
    </citation>
    <scope>NUCLEOTIDE SEQUENCE [LARGE SCALE GENOMIC DNA]</scope>
</reference>
<feature type="coiled-coil region" evidence="5">
    <location>
        <begin position="886"/>
        <end position="936"/>
    </location>
</feature>
<dbReference type="PROSITE" id="PS00018">
    <property type="entry name" value="EF_HAND_1"/>
    <property type="match status" value="2"/>
</dbReference>
<keyword evidence="9" id="KW-1185">Reference proteome</keyword>
<accession>A0A9W7L6J6</accession>
<dbReference type="Proteomes" id="UP001165065">
    <property type="component" value="Unassembled WGS sequence"/>
</dbReference>
<sequence>MSPTKDAAPETILPPVANFNDRDDASVLSNLTDAQSTNSPKRGRKSFMDKFTKKPELSIMSGVMKGASVKSAKEELAKVAHAVDHLGEKLPSRPNSVELRNMVQGGVDTLGADLEKVGRIVEHFPGDIIEKVAEIDLVPGQVASTLKGMKNDYMPEIKVDGNFNLEIYSNEAAKKAAKKEARRKKKEKREAKLKAKEEKRLAKIQEMNDLAEQKRQQEEDEFEAQLELELQMEDAKMRVKNQLEHEDAITKLMRERNENSAEALLAQRQLALQEEEEAVKRFQPTADIIDSLILDVSLAAARPSHISKQITSSSKRLAAPAAAGLSNFARGSRSSKAGDVNHRERKSIVEMGGIRPLAESLEETNGEFLMTCAADALANLAVDEASRKAVGDSKAIEKLVSILGDAAHPDSDPKEKLSELSEYAAMCLRNLALEEHNAQKMAEFGAIPALIQLSADALPVTRGMCACCLACIAKDKFRCEQICDYGAAGPLIKMLSMKEEVCQLSAVGCLNELSRLRRNKLKISHMGGFEELLRILELEGDFLLHMVQEKAIAIVLSMCEEKSLRKHAVECGSVKAAIKMTTVGNWNAKVSGAWILVHLKDLLTEEEKAMSYMPIAKMIDAPQWPVKSAAASAIMNLYDSDEQRIAFVNDTKVLKRLMNMLSVGDPRVHENTLGAILALMENAEVPDMLIALEPCPNLVRMIFAINLTVRKLAFCVLKCLSIYDLQHVLDNVPLTQHYHIEHPAEELSDYIKMFVEKRKKNGYLSRVSKLGEKFTKEEMKEYEALFAELDEDSSGSIDAEEISILVQALGGKKMDDDELQKLIDEVDKDGSGVIEWDEFLVIMDGIKNGKNLGIAGLLGSALKQGFKRSVLGKGVTKFSNYYNRKKIELEEFLHAEEKEKREAEERKLMAEKYWEAERVKRERLRMEENLVRKLRR</sequence>
<evidence type="ECO:0000313" key="9">
    <source>
        <dbReference type="Proteomes" id="UP001165065"/>
    </source>
</evidence>
<dbReference type="InterPro" id="IPR002048">
    <property type="entry name" value="EF_hand_dom"/>
</dbReference>
<dbReference type="CDD" id="cd00051">
    <property type="entry name" value="EFh"/>
    <property type="match status" value="1"/>
</dbReference>
<keyword evidence="3" id="KW-0106">Calcium</keyword>
<dbReference type="InterPro" id="IPR000225">
    <property type="entry name" value="Armadillo"/>
</dbReference>
<comment type="caution">
    <text evidence="8">The sequence shown here is derived from an EMBL/GenBank/DDBJ whole genome shotgun (WGS) entry which is preliminary data.</text>
</comment>
<dbReference type="InterPro" id="IPR018247">
    <property type="entry name" value="EF_Hand_1_Ca_BS"/>
</dbReference>
<dbReference type="AlphaFoldDB" id="A0A9W7L6J6"/>
<feature type="domain" description="EF-hand" evidence="7">
    <location>
        <begin position="814"/>
        <end position="849"/>
    </location>
</feature>